<evidence type="ECO:0000259" key="1">
    <source>
        <dbReference type="Pfam" id="PF13439"/>
    </source>
</evidence>
<dbReference type="Proteomes" id="UP000058660">
    <property type="component" value="Chromosome"/>
</dbReference>
<dbReference type="GO" id="GO:0016740">
    <property type="term" value="F:transferase activity"/>
    <property type="evidence" value="ECO:0007669"/>
    <property type="project" value="UniProtKB-KW"/>
</dbReference>
<sequence length="506" mass="56943">MPFPPIRPPSRGSPGTGPGAFHTTCLWTWLLFPSTARKWRPFSPSILTLACGSTGLRLAVGTPGTQPGVSEGLGFTTPLGLERLMPRPCGCAWPRPSGASHRRNAGTGAPSECSRSMRRFFRMRIAVFDYKAVPTNPAGSCHLHMLQGLCREHEFTVFAVEFENPCPERIRFVRVPVPTRPLALLFVAYHLVAPLAYLWYRLRTGARFDLVQMVESNLSFGDVSYAHFCHRAYLRRYWRSAGAKGLRGWLRWLDHWLHALVEPWTYRRVKRVVVPSHGLKWDLEETYPFARGKITVIPNPVDVERMRPPADFDREAFRAGHGVKPGETVLVFVALGNFEHKGLPLVLQTLVALRDRPLRLWVVGGEPDLIRSWQKRAEGMGIGDKVHFWGMQRDVRPFLWGADVFVLPSAYETFSLVSFQAAAAGLPLIVTPLYGVEEFMRDGEMGFVVERSAEGVGWAVSLFLSLNETERARLGLNAQRAVEAFGVRNFVARWKAFYSEQVTSLG</sequence>
<accession>A0ABN4IHQ1</accession>
<reference evidence="3" key="1">
    <citation type="journal article" date="2015" name="PLoS ONE">
        <title>Complete Genome Sequence of Thermus aquaticus Y51MC23.</title>
        <authorList>
            <person name="Brumm P.J."/>
            <person name="Monsma S."/>
            <person name="Keough B."/>
            <person name="Jasinovica S."/>
            <person name="Ferguson E."/>
            <person name="Schoenfeld T."/>
            <person name="Lodes M."/>
            <person name="Mead D.A."/>
        </authorList>
    </citation>
    <scope>NUCLEOTIDE SEQUENCE [LARGE SCALE GENOMIC DNA]</scope>
    <source>
        <strain evidence="3">BAA-2747 / Y51MC23</strain>
    </source>
</reference>
<dbReference type="SUPFAM" id="SSF53756">
    <property type="entry name" value="UDP-Glycosyltransferase/glycogen phosphorylase"/>
    <property type="match status" value="1"/>
</dbReference>
<feature type="domain" description="Glycosyltransferase subfamily 4-like N-terminal" evidence="1">
    <location>
        <begin position="144"/>
        <end position="305"/>
    </location>
</feature>
<dbReference type="PANTHER" id="PTHR12526:SF636">
    <property type="entry name" value="BLL3647 PROTEIN"/>
    <property type="match status" value="1"/>
</dbReference>
<proteinExistence type="predicted"/>
<dbReference type="CDD" id="cd03801">
    <property type="entry name" value="GT4_PimA-like"/>
    <property type="match status" value="1"/>
</dbReference>
<dbReference type="PANTHER" id="PTHR12526">
    <property type="entry name" value="GLYCOSYLTRANSFERASE"/>
    <property type="match status" value="1"/>
</dbReference>
<dbReference type="Gene3D" id="3.40.50.2000">
    <property type="entry name" value="Glycogen Phosphorylase B"/>
    <property type="match status" value="2"/>
</dbReference>
<dbReference type="InterPro" id="IPR028098">
    <property type="entry name" value="Glyco_trans_4-like_N"/>
</dbReference>
<name>A0ABN4IHQ1_THEA5</name>
<evidence type="ECO:0000313" key="2">
    <source>
        <dbReference type="EMBL" id="ALJ90629.1"/>
    </source>
</evidence>
<gene>
    <name evidence="2" type="ORF">TO73_0775</name>
</gene>
<dbReference type="Pfam" id="PF13439">
    <property type="entry name" value="Glyco_transf_4"/>
    <property type="match status" value="1"/>
</dbReference>
<keyword evidence="3" id="KW-1185">Reference proteome</keyword>
<dbReference type="EMBL" id="CP010822">
    <property type="protein sequence ID" value="ALJ90629.1"/>
    <property type="molecule type" value="Genomic_DNA"/>
</dbReference>
<evidence type="ECO:0000313" key="3">
    <source>
        <dbReference type="Proteomes" id="UP000058660"/>
    </source>
</evidence>
<organism evidence="2 3">
    <name type="scientific">Thermus aquaticus (strain ATCC BAA-2747 / Y51MC23)</name>
    <dbReference type="NCBI Taxonomy" id="498848"/>
    <lineage>
        <taxon>Bacteria</taxon>
        <taxon>Thermotogati</taxon>
        <taxon>Deinococcota</taxon>
        <taxon>Deinococci</taxon>
        <taxon>Thermales</taxon>
        <taxon>Thermaceae</taxon>
        <taxon>Thermus</taxon>
    </lineage>
</organism>
<dbReference type="Pfam" id="PF13692">
    <property type="entry name" value="Glyco_trans_1_4"/>
    <property type="match status" value="1"/>
</dbReference>
<keyword evidence="2" id="KW-0808">Transferase</keyword>
<protein>
    <submittedName>
        <fullName evidence="2">Glycosyl transferase, group 1 family protein</fullName>
    </submittedName>
</protein>